<dbReference type="RefSeq" id="WP_045168950.1">
    <property type="nucleotide sequence ID" value="NZ_CP113865.1"/>
</dbReference>
<proteinExistence type="predicted"/>
<gene>
    <name evidence="2" type="ORF">OTK00_002003</name>
</gene>
<name>A0ABY7BKX2_9FIRM</name>
<organism evidence="2 3">
    <name type="scientific">Caldicellulosiruptor morganii</name>
    <dbReference type="NCBI Taxonomy" id="1387555"/>
    <lineage>
        <taxon>Bacteria</taxon>
        <taxon>Bacillati</taxon>
        <taxon>Bacillota</taxon>
        <taxon>Bacillota incertae sedis</taxon>
        <taxon>Caldicellulosiruptorales</taxon>
        <taxon>Caldicellulosiruptoraceae</taxon>
        <taxon>Caldicellulosiruptor</taxon>
    </lineage>
</organism>
<sequence length="304" mass="35052">MKEKFGRILGIVLFTEFLLFCVLVMYIQFQTGTYDFVAWVLICLSLALITVAGYIFGIMPYMRQVCSRIEKMQEILREIDEGFETCAENEVEFENCLKAVKNRLELLKSEKQREGEIFDQYKEMIIRNVKLIYDIAKSKNEKEIEGFAKSLLNIVEASIYSGRIFVPLWYEIMCFQMFLAGYAYPEGSGFEIIVNVQDEDLKQSLILRGILTSLAKLFGDCAERQVPIKNILQISAMNLSGHLSLRLYYNNTIENLNEIENVLNSLKQNLSLYYPEGTYAVNYLSGDNHFVIEISIPIIETSTK</sequence>
<keyword evidence="1" id="KW-1133">Transmembrane helix</keyword>
<accession>A0ABY7BKX2</accession>
<evidence type="ECO:0000256" key="1">
    <source>
        <dbReference type="SAM" id="Phobius"/>
    </source>
</evidence>
<dbReference type="EMBL" id="CP113865">
    <property type="protein sequence ID" value="WAM33498.1"/>
    <property type="molecule type" value="Genomic_DNA"/>
</dbReference>
<keyword evidence="1" id="KW-0812">Transmembrane</keyword>
<evidence type="ECO:0000313" key="2">
    <source>
        <dbReference type="EMBL" id="WAM33498.1"/>
    </source>
</evidence>
<feature type="transmembrane region" description="Helical" evidence="1">
    <location>
        <begin position="39"/>
        <end position="62"/>
    </location>
</feature>
<protein>
    <submittedName>
        <fullName evidence="2">Uncharacterized protein</fullName>
    </submittedName>
</protein>
<keyword evidence="1" id="KW-0472">Membrane</keyword>
<keyword evidence="3" id="KW-1185">Reference proteome</keyword>
<dbReference type="Proteomes" id="UP001164909">
    <property type="component" value="Chromosome"/>
</dbReference>
<reference evidence="2" key="1">
    <citation type="submission" date="2022-12" db="EMBL/GenBank/DDBJ databases">
        <authorList>
            <person name="Bing R.G."/>
            <person name="Willard D.J."/>
            <person name="Manesh M.J.H."/>
            <person name="Laemthong T."/>
            <person name="Crosby J.R."/>
            <person name="Kelly R.M."/>
        </authorList>
    </citation>
    <scope>NUCLEOTIDE SEQUENCE</scope>
    <source>
        <strain evidence="2">DSM 8990</strain>
    </source>
</reference>
<feature type="transmembrane region" description="Helical" evidence="1">
    <location>
        <begin position="7"/>
        <end position="27"/>
    </location>
</feature>
<evidence type="ECO:0000313" key="3">
    <source>
        <dbReference type="Proteomes" id="UP001164909"/>
    </source>
</evidence>